<evidence type="ECO:0000313" key="2">
    <source>
        <dbReference type="EMBL" id="KAK3322593.1"/>
    </source>
</evidence>
<dbReference type="EMBL" id="JAUEDM010000003">
    <property type="protein sequence ID" value="KAK3322593.1"/>
    <property type="molecule type" value="Genomic_DNA"/>
</dbReference>
<name>A0AAE0M8L5_9PEZI</name>
<dbReference type="AlphaFoldDB" id="A0AAE0M8L5"/>
<feature type="region of interest" description="Disordered" evidence="1">
    <location>
        <begin position="23"/>
        <end position="73"/>
    </location>
</feature>
<feature type="compositionally biased region" description="Basic and acidic residues" evidence="1">
    <location>
        <begin position="436"/>
        <end position="448"/>
    </location>
</feature>
<comment type="caution">
    <text evidence="2">The sequence shown here is derived from an EMBL/GenBank/DDBJ whole genome shotgun (WGS) entry which is preliminary data.</text>
</comment>
<protein>
    <submittedName>
        <fullName evidence="2">Uncharacterized protein</fullName>
    </submittedName>
</protein>
<sequence>MSHHYYRSDRYLEQHDYHAHNHYRVTTSDGDIDEDGNDDNKDGKDDDSHQRMHRRPRFRVIREPRHNNGPGHKWTEFEMRTVYALISKGVHKRPGGELTFSTALNEALNGKPGRSKRVMGKNMYDDDIDVEDVIDMLHYVLDKKKGAVAFAERQNQHCLTRVVSRVFARTHLNFDGSLKEWEDLGRRDEVAAKRVQQLLRPQEQMMRDEEKRIARREGRSILLRHAIDDRAQQNEKVEHDLGFAIARFVSEEHDGAGGESPDYSPSPPWAPSPPQQDTNALPPVDEHEEPLGFGFAGGFATSNPTVTSQHPSGLGGQYEYIGTSPAYRQHCNSGYTTTGTKTGHDYPLSASTRSYVEQPQLASLSGWATTCANPKPTTLSTRSGGATDYGVGGHDDEEASEPHVQISSKSRSGAPHAQIPGAGQIFGTTVTSSNHGPERMYHRDDPEVRGGGGSARGCRRPSS</sequence>
<gene>
    <name evidence="2" type="ORF">B0H66DRAFT_620284</name>
</gene>
<proteinExistence type="predicted"/>
<dbReference type="Proteomes" id="UP001283341">
    <property type="component" value="Unassembled WGS sequence"/>
</dbReference>
<reference evidence="2" key="2">
    <citation type="submission" date="2023-06" db="EMBL/GenBank/DDBJ databases">
        <authorList>
            <consortium name="Lawrence Berkeley National Laboratory"/>
            <person name="Haridas S."/>
            <person name="Hensen N."/>
            <person name="Bonometti L."/>
            <person name="Westerberg I."/>
            <person name="Brannstrom I.O."/>
            <person name="Guillou S."/>
            <person name="Cros-Aarteil S."/>
            <person name="Calhoun S."/>
            <person name="Kuo A."/>
            <person name="Mondo S."/>
            <person name="Pangilinan J."/>
            <person name="Riley R."/>
            <person name="Labutti K."/>
            <person name="Andreopoulos B."/>
            <person name="Lipzen A."/>
            <person name="Chen C."/>
            <person name="Yanf M."/>
            <person name="Daum C."/>
            <person name="Ng V."/>
            <person name="Clum A."/>
            <person name="Steindorff A."/>
            <person name="Ohm R."/>
            <person name="Martin F."/>
            <person name="Silar P."/>
            <person name="Natvig D."/>
            <person name="Lalanne C."/>
            <person name="Gautier V."/>
            <person name="Ament-Velasquez S.L."/>
            <person name="Kruys A."/>
            <person name="Hutchinson M.I."/>
            <person name="Powell A.J."/>
            <person name="Barry K."/>
            <person name="Miller A.N."/>
            <person name="Grigoriev I.V."/>
            <person name="Debuchy R."/>
            <person name="Gladieux P."/>
            <person name="Thoren M.H."/>
            <person name="Johannesson H."/>
        </authorList>
    </citation>
    <scope>NUCLEOTIDE SEQUENCE</scope>
    <source>
        <strain evidence="2">CBS 118394</strain>
    </source>
</reference>
<feature type="compositionally biased region" description="Polar residues" evidence="1">
    <location>
        <begin position="300"/>
        <end position="311"/>
    </location>
</feature>
<keyword evidence="3" id="KW-1185">Reference proteome</keyword>
<evidence type="ECO:0000313" key="3">
    <source>
        <dbReference type="Proteomes" id="UP001283341"/>
    </source>
</evidence>
<accession>A0AAE0M8L5</accession>
<reference evidence="2" key="1">
    <citation type="journal article" date="2023" name="Mol. Phylogenet. Evol.">
        <title>Genome-scale phylogeny and comparative genomics of the fungal order Sordariales.</title>
        <authorList>
            <person name="Hensen N."/>
            <person name="Bonometti L."/>
            <person name="Westerberg I."/>
            <person name="Brannstrom I.O."/>
            <person name="Guillou S."/>
            <person name="Cros-Aarteil S."/>
            <person name="Calhoun S."/>
            <person name="Haridas S."/>
            <person name="Kuo A."/>
            <person name="Mondo S."/>
            <person name="Pangilinan J."/>
            <person name="Riley R."/>
            <person name="LaButti K."/>
            <person name="Andreopoulos B."/>
            <person name="Lipzen A."/>
            <person name="Chen C."/>
            <person name="Yan M."/>
            <person name="Daum C."/>
            <person name="Ng V."/>
            <person name="Clum A."/>
            <person name="Steindorff A."/>
            <person name="Ohm R.A."/>
            <person name="Martin F."/>
            <person name="Silar P."/>
            <person name="Natvig D.O."/>
            <person name="Lalanne C."/>
            <person name="Gautier V."/>
            <person name="Ament-Velasquez S.L."/>
            <person name="Kruys A."/>
            <person name="Hutchinson M.I."/>
            <person name="Powell A.J."/>
            <person name="Barry K."/>
            <person name="Miller A.N."/>
            <person name="Grigoriev I.V."/>
            <person name="Debuchy R."/>
            <person name="Gladieux P."/>
            <person name="Hiltunen Thoren M."/>
            <person name="Johannesson H."/>
        </authorList>
    </citation>
    <scope>NUCLEOTIDE SEQUENCE</scope>
    <source>
        <strain evidence="2">CBS 118394</strain>
    </source>
</reference>
<organism evidence="2 3">
    <name type="scientific">Apodospora peruviana</name>
    <dbReference type="NCBI Taxonomy" id="516989"/>
    <lineage>
        <taxon>Eukaryota</taxon>
        <taxon>Fungi</taxon>
        <taxon>Dikarya</taxon>
        <taxon>Ascomycota</taxon>
        <taxon>Pezizomycotina</taxon>
        <taxon>Sordariomycetes</taxon>
        <taxon>Sordariomycetidae</taxon>
        <taxon>Sordariales</taxon>
        <taxon>Lasiosphaeriaceae</taxon>
        <taxon>Apodospora</taxon>
    </lineage>
</organism>
<evidence type="ECO:0000256" key="1">
    <source>
        <dbReference type="SAM" id="MobiDB-lite"/>
    </source>
</evidence>
<feature type="compositionally biased region" description="Basic and acidic residues" evidence="1">
    <location>
        <begin position="38"/>
        <end position="50"/>
    </location>
</feature>
<feature type="region of interest" description="Disordered" evidence="1">
    <location>
        <begin position="253"/>
        <end position="312"/>
    </location>
</feature>
<feature type="region of interest" description="Disordered" evidence="1">
    <location>
        <begin position="372"/>
        <end position="463"/>
    </location>
</feature>
<feature type="compositionally biased region" description="Polar residues" evidence="1">
    <location>
        <begin position="426"/>
        <end position="435"/>
    </location>
</feature>
<feature type="compositionally biased region" description="Pro residues" evidence="1">
    <location>
        <begin position="264"/>
        <end position="274"/>
    </location>
</feature>
<feature type="compositionally biased region" description="Polar residues" evidence="1">
    <location>
        <begin position="372"/>
        <end position="384"/>
    </location>
</feature>